<feature type="domain" description="Vps72/YL1 C-terminal" evidence="2">
    <location>
        <begin position="55"/>
        <end position="84"/>
    </location>
</feature>
<dbReference type="Pfam" id="PF08265">
    <property type="entry name" value="YL1_C"/>
    <property type="match status" value="1"/>
</dbReference>
<dbReference type="PANTHER" id="PTHR13275:SF4">
    <property type="entry name" value="VACUOLAR PROTEIN SORTING-ASSOCIATED PROTEIN 72 HOMOLOG"/>
    <property type="match status" value="1"/>
</dbReference>
<proteinExistence type="predicted"/>
<name>A0A7R8YYE3_HERIL</name>
<feature type="region of interest" description="Disordered" evidence="1">
    <location>
        <begin position="1"/>
        <end position="20"/>
    </location>
</feature>
<dbReference type="PANTHER" id="PTHR13275">
    <property type="entry name" value="YL-1 PROTEIN TRANSCRIPTION FACTOR-LIKE 1"/>
    <property type="match status" value="1"/>
</dbReference>
<protein>
    <recommendedName>
        <fullName evidence="2">Vps72/YL1 C-terminal domain-containing protein</fullName>
    </recommendedName>
</protein>
<keyword evidence="4" id="KW-1185">Reference proteome</keyword>
<dbReference type="InterPro" id="IPR013272">
    <property type="entry name" value="Vps72/YL1_C"/>
</dbReference>
<gene>
    <name evidence="3" type="ORF">HERILL_LOCUS12883</name>
</gene>
<dbReference type="OrthoDB" id="78296at2759"/>
<sequence length="127" mass="14813">MEVDDDHSKAQTSSNLPKNPTELCERTFITFENDIDDKVFNSVFKPKRISPKRSTVCALTGLPARYFDPVTKLPYRSIQAFKILREAYYMQLEEKGNPNNPEVAKWLEWREMVKENRLKLKNSNSNA</sequence>
<evidence type="ECO:0000259" key="2">
    <source>
        <dbReference type="SMART" id="SM00993"/>
    </source>
</evidence>
<accession>A0A7R8YYE3</accession>
<organism evidence="3 4">
    <name type="scientific">Hermetia illucens</name>
    <name type="common">Black soldier fly</name>
    <dbReference type="NCBI Taxonomy" id="343691"/>
    <lineage>
        <taxon>Eukaryota</taxon>
        <taxon>Metazoa</taxon>
        <taxon>Ecdysozoa</taxon>
        <taxon>Arthropoda</taxon>
        <taxon>Hexapoda</taxon>
        <taxon>Insecta</taxon>
        <taxon>Pterygota</taxon>
        <taxon>Neoptera</taxon>
        <taxon>Endopterygota</taxon>
        <taxon>Diptera</taxon>
        <taxon>Brachycera</taxon>
        <taxon>Stratiomyomorpha</taxon>
        <taxon>Stratiomyidae</taxon>
        <taxon>Hermetiinae</taxon>
        <taxon>Hermetia</taxon>
    </lineage>
</organism>
<evidence type="ECO:0000256" key="1">
    <source>
        <dbReference type="SAM" id="MobiDB-lite"/>
    </source>
</evidence>
<dbReference type="GO" id="GO:0005634">
    <property type="term" value="C:nucleus"/>
    <property type="evidence" value="ECO:0007669"/>
    <property type="project" value="TreeGrafter"/>
</dbReference>
<dbReference type="InParanoid" id="A0A7R8YYE3"/>
<evidence type="ECO:0000313" key="4">
    <source>
        <dbReference type="Proteomes" id="UP000594454"/>
    </source>
</evidence>
<evidence type="ECO:0000313" key="3">
    <source>
        <dbReference type="EMBL" id="CAD7090399.1"/>
    </source>
</evidence>
<dbReference type="EMBL" id="LR899013">
    <property type="protein sequence ID" value="CAD7090399.1"/>
    <property type="molecule type" value="Genomic_DNA"/>
</dbReference>
<dbReference type="Proteomes" id="UP000594454">
    <property type="component" value="Chromosome 5"/>
</dbReference>
<dbReference type="SMART" id="SM00993">
    <property type="entry name" value="YL1_C"/>
    <property type="match status" value="1"/>
</dbReference>
<reference evidence="3 4" key="1">
    <citation type="submission" date="2020-11" db="EMBL/GenBank/DDBJ databases">
        <authorList>
            <person name="Wallbank WR R."/>
            <person name="Pardo Diaz C."/>
            <person name="Kozak K."/>
            <person name="Martin S."/>
            <person name="Jiggins C."/>
            <person name="Moest M."/>
            <person name="Warren A I."/>
            <person name="Generalovic N T."/>
            <person name="Byers J.R.P. K."/>
            <person name="Montejo-Kovacevich G."/>
            <person name="Yen C E."/>
        </authorList>
    </citation>
    <scope>NUCLEOTIDE SEQUENCE [LARGE SCALE GENOMIC DNA]</scope>
</reference>
<dbReference type="AlphaFoldDB" id="A0A7R8YYE3"/>